<dbReference type="GO" id="GO:0051276">
    <property type="term" value="P:chromosome organization"/>
    <property type="evidence" value="ECO:0007669"/>
    <property type="project" value="InterPro"/>
</dbReference>
<dbReference type="HOGENOM" id="CLU_064914_2_1_3"/>
<sequence length="172" mass="19366">MSQPLLTPKQERFCQEYIIDLNATQAATRAGYSVKTANQQAARMLTNVNIQARIAQLQEQRQERTQLTQDEVIDELGLIARANIEDFLTIENEQVKLQDFSKIDRKKLGVIQSIKKGRDGSITLSLHSKMSALGELAQIMGLKTDLNLAIASFAKYGIDVKRTEDGKWFIPD</sequence>
<keyword evidence="4" id="KW-1185">Reference proteome</keyword>
<dbReference type="InterPro" id="IPR005335">
    <property type="entry name" value="Terminase_ssu"/>
</dbReference>
<dbReference type="Gene3D" id="1.10.10.1400">
    <property type="entry name" value="Terminase, small subunit, N-terminal DNA-binding domain, HTH motif"/>
    <property type="match status" value="1"/>
</dbReference>
<dbReference type="AlphaFoldDB" id="K9UK56"/>
<protein>
    <submittedName>
        <fullName evidence="3">Phage terminase, small subunit</fullName>
    </submittedName>
</protein>
<keyword evidence="1" id="KW-1188">Viral release from host cell</keyword>
<dbReference type="PANTHER" id="PTHR41328">
    <property type="entry name" value="TERMINASE SMALL SUBUNIT-RELATED"/>
    <property type="match status" value="1"/>
</dbReference>
<name>K9UK56_CHAP6</name>
<dbReference type="STRING" id="1173020.Cha6605_4563"/>
<dbReference type="EMBL" id="CP003600">
    <property type="protein sequence ID" value="AFY95482.1"/>
    <property type="molecule type" value="Genomic_DNA"/>
</dbReference>
<evidence type="ECO:0000256" key="1">
    <source>
        <dbReference type="ARBA" id="ARBA00022612"/>
    </source>
</evidence>
<reference evidence="3 4" key="1">
    <citation type="submission" date="2012-05" db="EMBL/GenBank/DDBJ databases">
        <title>Finished chromosome of genome of Chamaesiphon sp. PCC 6605.</title>
        <authorList>
            <consortium name="US DOE Joint Genome Institute"/>
            <person name="Gugger M."/>
            <person name="Coursin T."/>
            <person name="Rippka R."/>
            <person name="Tandeau De Marsac N."/>
            <person name="Huntemann M."/>
            <person name="Wei C.-L."/>
            <person name="Han J."/>
            <person name="Detter J.C."/>
            <person name="Han C."/>
            <person name="Tapia R."/>
            <person name="Chen A."/>
            <person name="Kyrpides N."/>
            <person name="Mavromatis K."/>
            <person name="Markowitz V."/>
            <person name="Szeto E."/>
            <person name="Ivanova N."/>
            <person name="Pagani I."/>
            <person name="Pati A."/>
            <person name="Goodwin L."/>
            <person name="Nordberg H.P."/>
            <person name="Cantor M.N."/>
            <person name="Hua S.X."/>
            <person name="Woyke T."/>
            <person name="Kerfeld C.A."/>
        </authorList>
    </citation>
    <scope>NUCLEOTIDE SEQUENCE [LARGE SCALE GENOMIC DNA]</scope>
    <source>
        <strain evidence="4">ATCC 27169 / PCC 6605</strain>
    </source>
</reference>
<dbReference type="eggNOG" id="COG3728">
    <property type="taxonomic scope" value="Bacteria"/>
</dbReference>
<dbReference type="Pfam" id="PF03592">
    <property type="entry name" value="Terminase_2"/>
    <property type="match status" value="1"/>
</dbReference>
<organism evidence="3 4">
    <name type="scientific">Chamaesiphon minutus (strain ATCC 27169 / PCC 6605)</name>
    <dbReference type="NCBI Taxonomy" id="1173020"/>
    <lineage>
        <taxon>Bacteria</taxon>
        <taxon>Bacillati</taxon>
        <taxon>Cyanobacteriota</taxon>
        <taxon>Cyanophyceae</taxon>
        <taxon>Gomontiellales</taxon>
        <taxon>Chamaesiphonaceae</taxon>
        <taxon>Chamaesiphon</taxon>
    </lineage>
</organism>
<dbReference type="PANTHER" id="PTHR41328:SF2">
    <property type="entry name" value="TERMINASE SMALL SUBUNIT"/>
    <property type="match status" value="1"/>
</dbReference>
<evidence type="ECO:0000256" key="2">
    <source>
        <dbReference type="ARBA" id="ARBA00023219"/>
    </source>
</evidence>
<accession>K9UK56</accession>
<dbReference type="InterPro" id="IPR052404">
    <property type="entry name" value="SPP1-like_terminase"/>
</dbReference>
<dbReference type="InterPro" id="IPR038713">
    <property type="entry name" value="Terminase_Gp1_N_sf"/>
</dbReference>
<proteinExistence type="predicted"/>
<evidence type="ECO:0000313" key="4">
    <source>
        <dbReference type="Proteomes" id="UP000010366"/>
    </source>
</evidence>
<keyword evidence="2" id="KW-0231">Viral genome packaging</keyword>
<dbReference type="RefSeq" id="WP_015161581.1">
    <property type="nucleotide sequence ID" value="NC_019697.1"/>
</dbReference>
<dbReference type="KEGG" id="cmp:Cha6605_4563"/>
<dbReference type="Proteomes" id="UP000010366">
    <property type="component" value="Chromosome"/>
</dbReference>
<gene>
    <name evidence="3" type="ORF">Cha6605_4563</name>
</gene>
<evidence type="ECO:0000313" key="3">
    <source>
        <dbReference type="EMBL" id="AFY95482.1"/>
    </source>
</evidence>
<dbReference type="OrthoDB" id="7358785at2"/>